<dbReference type="EMBL" id="JAESVG020000002">
    <property type="protein sequence ID" value="KAG8630600.1"/>
    <property type="molecule type" value="Genomic_DNA"/>
</dbReference>
<gene>
    <name evidence="5" type="ORF">KVT40_002219</name>
</gene>
<reference evidence="5" key="1">
    <citation type="submission" date="2021-07" db="EMBL/GenBank/DDBJ databases">
        <title>Elsinoe batatas strain:CRI-CJ2 Genome sequencing and assembly.</title>
        <authorList>
            <person name="Huang L."/>
        </authorList>
    </citation>
    <scope>NUCLEOTIDE SEQUENCE</scope>
    <source>
        <strain evidence="5">CRI-CJ2</strain>
    </source>
</reference>
<protein>
    <recommendedName>
        <fullName evidence="7">Superkiller protein 3</fullName>
    </recommendedName>
</protein>
<dbReference type="SUPFAM" id="SSF48452">
    <property type="entry name" value="TPR-like"/>
    <property type="match status" value="5"/>
</dbReference>
<dbReference type="GO" id="GO:0006401">
    <property type="term" value="P:RNA catabolic process"/>
    <property type="evidence" value="ECO:0007669"/>
    <property type="project" value="InterPro"/>
</dbReference>
<keyword evidence="1" id="KW-0677">Repeat</keyword>
<dbReference type="InterPro" id="IPR011990">
    <property type="entry name" value="TPR-like_helical_dom_sf"/>
</dbReference>
<dbReference type="Pfam" id="PF13432">
    <property type="entry name" value="TPR_16"/>
    <property type="match status" value="5"/>
</dbReference>
<evidence type="ECO:0000256" key="2">
    <source>
        <dbReference type="ARBA" id="ARBA00022803"/>
    </source>
</evidence>
<dbReference type="PANTHER" id="PTHR15704">
    <property type="entry name" value="SUPERKILLER 3 PROTEIN-RELATED"/>
    <property type="match status" value="1"/>
</dbReference>
<dbReference type="PROSITE" id="PS50005">
    <property type="entry name" value="TPR"/>
    <property type="match status" value="4"/>
</dbReference>
<dbReference type="InterPro" id="IPR006597">
    <property type="entry name" value="Sel1-like"/>
</dbReference>
<dbReference type="Gene3D" id="1.25.40.10">
    <property type="entry name" value="Tetratricopeptide repeat domain"/>
    <property type="match status" value="5"/>
</dbReference>
<feature type="repeat" description="TPR" evidence="3">
    <location>
        <begin position="641"/>
        <end position="674"/>
    </location>
</feature>
<evidence type="ECO:0000256" key="3">
    <source>
        <dbReference type="PROSITE-ProRule" id="PRU00339"/>
    </source>
</evidence>
<accession>A0A8K0PFR7</accession>
<dbReference type="InterPro" id="IPR039226">
    <property type="entry name" value="Ski3/TTC37"/>
</dbReference>
<dbReference type="Pfam" id="PF18833">
    <property type="entry name" value="TPR_22"/>
    <property type="match status" value="1"/>
</dbReference>
<dbReference type="SMART" id="SM00671">
    <property type="entry name" value="SEL1"/>
    <property type="match status" value="4"/>
</dbReference>
<feature type="repeat" description="TPR" evidence="3">
    <location>
        <begin position="982"/>
        <end position="1015"/>
    </location>
</feature>
<evidence type="ECO:0000256" key="4">
    <source>
        <dbReference type="SAM" id="MobiDB-lite"/>
    </source>
</evidence>
<keyword evidence="6" id="KW-1185">Reference proteome</keyword>
<evidence type="ECO:0000256" key="1">
    <source>
        <dbReference type="ARBA" id="ARBA00022737"/>
    </source>
</evidence>
<dbReference type="Proteomes" id="UP000809789">
    <property type="component" value="Unassembled WGS sequence"/>
</dbReference>
<dbReference type="PANTHER" id="PTHR15704:SF7">
    <property type="entry name" value="SUPERKILLER COMPLEX PROTEIN 3"/>
    <property type="match status" value="1"/>
</dbReference>
<dbReference type="InterPro" id="IPR019734">
    <property type="entry name" value="TPR_rpt"/>
</dbReference>
<evidence type="ECO:0000313" key="6">
    <source>
        <dbReference type="Proteomes" id="UP000809789"/>
    </source>
</evidence>
<evidence type="ECO:0008006" key="7">
    <source>
        <dbReference type="Google" id="ProtNLM"/>
    </source>
</evidence>
<sequence>MSGTKAALKAAKAAIDNSDWDEAITQSEIVLAADNKNHFAKLFLGRAYEKKGEIEKAAKVYHEAADLKPDDKQAWQGLCSLYESQGAKYLDEYGEVAVRLAVLFGQAGDLHRSQSIIDKLTGYVKKHGTTSQYKRALQVLLPGSPVWDVLEGRIVHPSLTFKRLIDITERDEETRINKEIAERRTRIGARLTKVTEEVKQQVYEQSDIEALYRGAIDWTEDDVTRRGYEEKLFQRSYDILMVMPKELKHVKRQQVTETARGMVIVKHPFRLAWDVDLEWRDTANIAELDVNTLLEYVQFFPDSGLTKVLRAFFRCDISPFPVPTSDEDADSETVEEFTSEDRLLLMAEGLGDGKGSPLAHRMTAEYYLHLDEYESAIDTTRNGLKLLLVEEKKAGIVLQEDRDAFNTILATSLVHYQSPKNHPEARELLQDILGRKPESVPALVGLGLVHEEQEEYPKARDLLSQALKLEPHNTKVRVEAAWCNALSGHHQEALDELEECIEHLDEIRKKDEDPKSRALRALTQYRIGKCIWEIDSSKAARKDRNGAYSHFLATIKTDPNFAAAYTSLGFYYADYARDKKRARQCFQKAFELSSSEVEAAERLARAFADQGEWDVVELVSQRVVDSGKTRPPPGSKKRGISWPYSALGVVQMMRQEYTKSITSFLSALRISPNDYHSYVGLGESYHNSGRYNSASRTFHYAEEPHDGVKMQVSGERWFTEYMLANVHRELGDYDEAIDRLKAVLKERSEEFGVLIALLQTYVERAWRQVDSGFFGKAADSAKDALDLAGAIAKSRPEAFNLWKAVGDACSVFHWTQGNADLFPTDQVRSLVTTGVDTHVLELLAEVDHVGASELLDGKTSGTNNGTTNGTDKDENKTSPTEYLQTALLAYKRAIHCCAHDIHAQAVAWYNLGWAEYRAYTGVAGSSAKKFSLAAVKCFKRAIELEAGNSEFWNALGVVTSNLNVRVAQHAFVRSLYLNERSAQTWTNLGVLYLNNNDHELAHQAFGRAQSTDPDYAHAWIGEGLIALSIGAQSEALSHFTHAFEISDSSSLIAKKAFSISLFDTLVSTKTLSPILAQLIQPLFALHQLHSQLPSSLTFQHLSALLSERVGSYPSAITTLTSLTSHLEQSYEETESRLTLLHFAHATSDLARLHLATSSFPDAIERAETALSLTEDLSAPRQTSISTSKIRLSSHLVLGLAHFYASSLEESIPAFRAALEESASDPGVICLLSRVLWAHAGDNEREVAREHLLGLVETEPDHVDAWVLLGAMAGMEGDAETLEAVREDLVRLQGLETISAEEKERVARVLVALAGVGRDGEERDQATREEVQRALLLGPEEVGRWRLLSEMEVDGYAADMALLVAQRSVPPLGEVGAEELAGAFSGTGRVGEAMKGVMLAPWRKEGWEALREGLEGAGME</sequence>
<feature type="repeat" description="TPR" evidence="3">
    <location>
        <begin position="440"/>
        <end position="473"/>
    </location>
</feature>
<organism evidence="5 6">
    <name type="scientific">Elsinoe batatas</name>
    <dbReference type="NCBI Taxonomy" id="2601811"/>
    <lineage>
        <taxon>Eukaryota</taxon>
        <taxon>Fungi</taxon>
        <taxon>Dikarya</taxon>
        <taxon>Ascomycota</taxon>
        <taxon>Pezizomycotina</taxon>
        <taxon>Dothideomycetes</taxon>
        <taxon>Dothideomycetidae</taxon>
        <taxon>Myriangiales</taxon>
        <taxon>Elsinoaceae</taxon>
        <taxon>Elsinoe</taxon>
    </lineage>
</organism>
<name>A0A8K0PFR7_9PEZI</name>
<evidence type="ECO:0000313" key="5">
    <source>
        <dbReference type="EMBL" id="KAG8630600.1"/>
    </source>
</evidence>
<dbReference type="InterPro" id="IPR040962">
    <property type="entry name" value="TPR_22"/>
</dbReference>
<proteinExistence type="predicted"/>
<feature type="repeat" description="TPR" evidence="3">
    <location>
        <begin position="38"/>
        <end position="71"/>
    </location>
</feature>
<dbReference type="SMART" id="SM00028">
    <property type="entry name" value="TPR"/>
    <property type="match status" value="11"/>
</dbReference>
<dbReference type="OrthoDB" id="421075at2759"/>
<feature type="region of interest" description="Disordered" evidence="4">
    <location>
        <begin position="854"/>
        <end position="878"/>
    </location>
</feature>
<comment type="caution">
    <text evidence="5">The sequence shown here is derived from an EMBL/GenBank/DDBJ whole genome shotgun (WGS) entry which is preliminary data.</text>
</comment>
<dbReference type="GO" id="GO:0055087">
    <property type="term" value="C:Ski complex"/>
    <property type="evidence" value="ECO:0007669"/>
    <property type="project" value="InterPro"/>
</dbReference>
<keyword evidence="2 3" id="KW-0802">TPR repeat</keyword>